<evidence type="ECO:0000256" key="18">
    <source>
        <dbReference type="ARBA" id="ARBA00023249"/>
    </source>
</evidence>
<evidence type="ECO:0000256" key="2">
    <source>
        <dbReference type="ARBA" id="ARBA00004245"/>
    </source>
</evidence>
<evidence type="ECO:0000259" key="31">
    <source>
        <dbReference type="PROSITE" id="PS50002"/>
    </source>
</evidence>
<dbReference type="FunFam" id="3.30.160.780:FF:000002">
    <property type="entry name" value="Envoplakin b"/>
    <property type="match status" value="1"/>
</dbReference>
<evidence type="ECO:0000313" key="32">
    <source>
        <dbReference type="EMBL" id="GAB0197712.1"/>
    </source>
</evidence>
<dbReference type="Pfam" id="PF17902">
    <property type="entry name" value="SH3_10"/>
    <property type="match status" value="1"/>
</dbReference>
<comment type="similarity">
    <text evidence="6">Belongs to the SRP68 family.</text>
</comment>
<dbReference type="FunFam" id="3.90.1290.10:FF:000010">
    <property type="entry name" value="Envoplakin a"/>
    <property type="match status" value="1"/>
</dbReference>
<dbReference type="InterPro" id="IPR018159">
    <property type="entry name" value="Spectrin/alpha-actinin"/>
</dbReference>
<dbReference type="Gene3D" id="3.90.1290.10">
    <property type="entry name" value="Plakin repeat"/>
    <property type="match status" value="1"/>
</dbReference>
<feature type="coiled-coil region" evidence="29">
    <location>
        <begin position="1195"/>
        <end position="1222"/>
    </location>
</feature>
<dbReference type="FunFam" id="1.10.3450.40:FF:000001">
    <property type="entry name" value="Signal recognition particle subunit SRP68"/>
    <property type="match status" value="1"/>
</dbReference>
<dbReference type="InterPro" id="IPR001452">
    <property type="entry name" value="SH3_domain"/>
</dbReference>
<dbReference type="Pfam" id="PF16969">
    <property type="entry name" value="SRP68"/>
    <property type="match status" value="1"/>
</dbReference>
<dbReference type="InterPro" id="IPR043197">
    <property type="entry name" value="Plakin"/>
</dbReference>
<dbReference type="Pfam" id="PF21097">
    <property type="entry name" value="SR_plectin_7"/>
    <property type="match status" value="1"/>
</dbReference>
<dbReference type="GO" id="GO:0005786">
    <property type="term" value="C:signal recognition particle, endoplasmic reticulum targeting"/>
    <property type="evidence" value="ECO:0007669"/>
    <property type="project" value="UniProtKB-KW"/>
</dbReference>
<feature type="coiled-coil region" evidence="29">
    <location>
        <begin position="1598"/>
        <end position="1632"/>
    </location>
</feature>
<dbReference type="InterPro" id="IPR041615">
    <property type="entry name" value="Desmoplakin_SH3"/>
</dbReference>
<keyword evidence="12" id="KW-0694">RNA-binding</keyword>
<keyword evidence="16" id="KW-0206">Cytoskeleton</keyword>
<evidence type="ECO:0000256" key="29">
    <source>
        <dbReference type="SAM" id="Coils"/>
    </source>
</evidence>
<dbReference type="Gene3D" id="1.10.3450.40">
    <property type="entry name" value="Signal recognition particle, SRP68 subunit, RNA-binding domain"/>
    <property type="match status" value="1"/>
</dbReference>
<feature type="compositionally biased region" description="Basic and acidic residues" evidence="30">
    <location>
        <begin position="1536"/>
        <end position="1551"/>
    </location>
</feature>
<evidence type="ECO:0000256" key="6">
    <source>
        <dbReference type="ARBA" id="ARBA00009352"/>
    </source>
</evidence>
<feature type="coiled-coil region" evidence="29">
    <location>
        <begin position="1658"/>
        <end position="1699"/>
    </location>
</feature>
<keyword evidence="11" id="KW-0256">Endoplasmic reticulum</keyword>
<evidence type="ECO:0000313" key="33">
    <source>
        <dbReference type="Proteomes" id="UP001623348"/>
    </source>
</evidence>
<keyword evidence="10" id="KW-0677">Repeat</keyword>
<evidence type="ECO:0000256" key="7">
    <source>
        <dbReference type="ARBA" id="ARBA00022443"/>
    </source>
</evidence>
<dbReference type="GO" id="GO:0031424">
    <property type="term" value="P:keratinization"/>
    <property type="evidence" value="ECO:0007669"/>
    <property type="project" value="UniProtKB-KW"/>
</dbReference>
<evidence type="ECO:0000256" key="28">
    <source>
        <dbReference type="PROSITE-ProRule" id="PRU00192"/>
    </source>
</evidence>
<evidence type="ECO:0000256" key="22">
    <source>
        <dbReference type="ARBA" id="ARBA00060417"/>
    </source>
</evidence>
<accession>A0ABC9XMB2</accession>
<evidence type="ECO:0000256" key="23">
    <source>
        <dbReference type="ARBA" id="ARBA00063315"/>
    </source>
</evidence>
<feature type="coiled-coil region" evidence="29">
    <location>
        <begin position="2014"/>
        <end position="2078"/>
    </location>
</feature>
<evidence type="ECO:0000256" key="8">
    <source>
        <dbReference type="ARBA" id="ARBA00022490"/>
    </source>
</evidence>
<proteinExistence type="inferred from homology"/>
<dbReference type="Pfam" id="PF23160">
    <property type="entry name" value="Spectrin_1st_PEPL"/>
    <property type="match status" value="1"/>
</dbReference>
<evidence type="ECO:0000256" key="9">
    <source>
        <dbReference type="ARBA" id="ARBA00022553"/>
    </source>
</evidence>
<dbReference type="FunFam" id="1.20.58.60:FF:000142">
    <property type="entry name" value="Envoplakin like"/>
    <property type="match status" value="1"/>
</dbReference>
<dbReference type="Pfam" id="PF00681">
    <property type="entry name" value="Plectin"/>
    <property type="match status" value="3"/>
</dbReference>
<keyword evidence="33" id="KW-1185">Reference proteome</keyword>
<dbReference type="FunFam" id="1.20.58.60:FF:000109">
    <property type="entry name" value="Periplakin"/>
    <property type="match status" value="1"/>
</dbReference>
<keyword evidence="8" id="KW-0963">Cytoplasm</keyword>
<dbReference type="CDD" id="cd00176">
    <property type="entry name" value="SPEC"/>
    <property type="match status" value="1"/>
</dbReference>
<dbReference type="GO" id="GO:0005856">
    <property type="term" value="C:cytoskeleton"/>
    <property type="evidence" value="ECO:0007669"/>
    <property type="project" value="UniProtKB-SubCell"/>
</dbReference>
<evidence type="ECO:0000256" key="19">
    <source>
        <dbReference type="ARBA" id="ARBA00023274"/>
    </source>
</evidence>
<dbReference type="Gene3D" id="1.20.58.60">
    <property type="match status" value="4"/>
</dbReference>
<keyword evidence="14 29" id="KW-0175">Coiled coil</keyword>
<dbReference type="Proteomes" id="UP001623348">
    <property type="component" value="Unassembled WGS sequence"/>
</dbReference>
<dbReference type="PANTHER" id="PTHR23169">
    <property type="entry name" value="ENVOPLAKIN"/>
    <property type="match status" value="1"/>
</dbReference>
<dbReference type="SMART" id="SM00150">
    <property type="entry name" value="SPEC"/>
    <property type="match status" value="1"/>
</dbReference>
<comment type="subunit">
    <text evidence="23">May form a homodimer or a heterodimer with PPL.</text>
</comment>
<dbReference type="GO" id="GO:0030057">
    <property type="term" value="C:desmosome"/>
    <property type="evidence" value="ECO:0007669"/>
    <property type="project" value="UniProtKB-SubCell"/>
</dbReference>
<feature type="coiled-coil region" evidence="29">
    <location>
        <begin position="2104"/>
        <end position="2138"/>
    </location>
</feature>
<dbReference type="Gene3D" id="2.30.30.40">
    <property type="entry name" value="SH3 Domains"/>
    <property type="match status" value="1"/>
</dbReference>
<dbReference type="SMART" id="SM00250">
    <property type="entry name" value="PLEC"/>
    <property type="match status" value="7"/>
</dbReference>
<dbReference type="InterPro" id="IPR058847">
    <property type="entry name" value="Plectin_PPL"/>
</dbReference>
<dbReference type="Gene3D" id="3.30.160.780">
    <property type="match status" value="1"/>
</dbReference>
<feature type="coiled-coil region" evidence="29">
    <location>
        <begin position="994"/>
        <end position="1021"/>
    </location>
</feature>
<evidence type="ECO:0000256" key="15">
    <source>
        <dbReference type="ARBA" id="ARBA00023135"/>
    </source>
</evidence>
<dbReference type="CDD" id="cd15481">
    <property type="entry name" value="SRP68-RBD"/>
    <property type="match status" value="1"/>
</dbReference>
<evidence type="ECO:0000256" key="16">
    <source>
        <dbReference type="ARBA" id="ARBA00023212"/>
    </source>
</evidence>
<evidence type="ECO:0000256" key="4">
    <source>
        <dbReference type="ARBA" id="ARBA00004604"/>
    </source>
</evidence>
<dbReference type="SUPFAM" id="SSF75399">
    <property type="entry name" value="Plakin repeat"/>
    <property type="match status" value="2"/>
</dbReference>
<dbReference type="PROSITE" id="PS50002">
    <property type="entry name" value="SH3"/>
    <property type="match status" value="1"/>
</dbReference>
<dbReference type="SUPFAM" id="SSF46966">
    <property type="entry name" value="Spectrin repeat"/>
    <property type="match status" value="2"/>
</dbReference>
<sequence length="2662" mass="307370">MARAGGRVRPGRTDPCLRGYCSRRLRRLRKTLNFKMGNRHKFTGKKVTEEILSDNRYLLLILMDAERAWSYAMQLKQEANTEPRKRFHLLSRLRKAVKHAEELERLCESNRVDAKTKLEAQAYMAYLTGMLRFEHQEWKAAMEAFNKCKTIYEKLANAFTEEQAVLYNQRVEEISPNIRYCAYNIGDQSAMNELMQMRLRSGGTEGLLAEKLEALITQTRAKQAATMSEVEWRGRTVPVKIDKVRIFLLGLADNEAAIAQAENEETKERLFESLLSECRDAIQAVREDLKPDQCFIPNVCRSSGNTLWKDSGKVSNIQYLHSYLTYIKLSTAIKRNESMAKSLQKALLQQQRSEEDGKRTPRPQDLIRLYDIILQNLVELTQLPGLEEDKNFQKEIGLKTLVYKAYRCFFIAQSYVLVKKWSEALVLYERVLKYAREVQSGAGAYMNSLKELPDVQDLITQVNAEKYSLQAAAILDANDTHETESPSQVKDGKPLSERFETFCLDPSLVSKQVSLVHFPPGFQPIPCKPLFFDLALNHVAFPPLEDKHIASQENDFKNEVVQKQGSEVGRKLIQRSGVQRVVRRGEERCRGGKDVVIQKGKWSLQTSTQQGQALKQVSVNSRLLGGEVTPPQRSTPAASQCFELGAPPFVMILRSWCEKQGPSFDTTMKRSSTNELAVLISRMQTNADQVEKDILETQSRLKQDSSNHEKSKAFEYQLENARNLKEAETLLKDLFLDVDRAKRLKHPQAAEIEKDIQQLHDRVTQLCAEYRNLYEQLNIPDVGPRVDWARILDQKMKQVNGGQYGPGMSELEKQIAEHNILQKEIEAYGLQIKNLRSGKASIWRGQSLGSLYHHLQGCTKELGYLTDQQTRILKQDWSDQMMDVQSVRREYEDFKSNELLSQEEFVNHLQDDGDRMIELKHPAVKPIQAHQEALKNEWQNFLNLCICQESQLKSVESYKKFQDDAEAVSHSLKKMNSDLDTKYSKFNKDSPGVMSDLLLQLENEEKAVKQAEKSIADLKRRSKEISPLKLRRMRPSQPLTLDTLCDWDAGEVQLTRGDKYTLKDNSNPEMWVVQSSTGVVQEAPSACFSIPPPDPEAIDKVNRLEGELNTVKQKRAAVQSTLRHSHKEQVQPSQQALPRSPPVVQDDPQADQLLGSLDHVGKDLVQVEKEVLNRVRSPVNYSDPTDDLARRIKHQQETTKKLENLGAAKDALQKECETYLSKKPTSTSASQLPVTLNALRSKYNDVNMLSSLYNEKAKAALNLETQIENTDKIVSTFEAKLAQDSIIPASPNALQDRANDLQKMKQDLVAQEDCVLKLNRGLKNAEHSCSAVQNNFQEYCPDLPRQKREVQLLNDRYHAVADQLDQREKTLRNISLTYQQFQNSNENLMFWMNNLPKHQVKTTDGPSQINYKLQAQKRLVEEIESKEPEKNAVVRLSRNVQSTLNDYELQAGRYSSSLDPTLTDFAAKRLRVTPLQESIQAQENDVTKLYMELAAENKQQLSRLEFAKKIVEKKEVREDIGAVHEQTQQSENKATTSRESEGLKSQLEEERRKVAKIEEDLEEHRNKLLMLKTQKPIERVEEKEVIEYYRDPQVESNLSKMTQQIEEEGKKRQSLQEDIEVMSRRLAQMESEKKVIPAQLLTKEITKIEKDPSLDSQAASLRQEIKRLREESLAAASELEHHKRELHMLEQKQPNIREKVVVKELIKLEKNPEMLKSVRTLQLQIDEESFKRKSAEEAIVKVKSKIEEVERLIETVEPKIIVKEVKQVEQDPELLRESSKLKTLIEEERSKNLMLTGELGELQSQYSIAEKQKPRIEVKERVNEIFLVDPETERQIAHLKRELQEVTLKRTKIDSEVEEALAELNVLRSQKPVVELKEVIEEVVKHEKSPEILREIDRLKQQLNELVNANGRTQEQLIRLQGERDEWKRERSKVETKLVNKEVIRYENDPLLEKEADRLRQEVRNMSQKRRAAEDAIYDLQNKYMLLERRKPEEKVVVQEVILTQKDPKLRDEHNRLSRSLDEEVSNRRRLERDVQQVRALVEEQEKLLNFQEDRSKRLALEKEMRQITLRIKELEESPAPVQEKIIMEEVVKLEKDPVLEQSASNLRLELDREKMEVLNLQRECKNLQMQVDVLQKTKSQEKTIYKEVIRVEKDRALESERARIWELLNRERGAKQKAEEEVRRLREKIERAEGMKRTWAREETELQKARNLAIQERANLESELRELERQKQQKVLFLREESKLLTQRTENDRQKKKQLEHEFSLLEADILREKDQIYNKERFIRDLQSRVNREEINHETQMRETNLSTKISILDPETGKDMSPYEAYKRGIIDRGQYIQLQELECDWEEVTTLGPNGEVSVLLDKKSGKQYSIDDALRLRRITKEEYQLYRDGKIPISEFALLVAGESKPPTTLSIGSIISKSPVSSPTTHQTQSFFPPASQKGFCDDTSPIAGVYDTTTDTKYNIKTAVAKKLLDPMTAQKLLEAQAATGGIIDLISRDRFSVHKAIERGLIDRTYMQRLLNAQKAFTGIEDPVTKRRLSVGEAVQKGWMTKDSAFPYLEVQHLTGGLIDPKKTGRIPVLEAAQTGMITGDLANRLQDESNYEKDLIDPVTKEKINYKEAMALCQKDSLSSLLLLPATSEGYQRYHQASRSPKLSRFRH</sequence>
<feature type="region of interest" description="Disordered" evidence="30">
    <location>
        <begin position="1120"/>
        <end position="1147"/>
    </location>
</feature>
<evidence type="ECO:0000256" key="20">
    <source>
        <dbReference type="ARBA" id="ARBA00029498"/>
    </source>
</evidence>
<evidence type="ECO:0000256" key="25">
    <source>
        <dbReference type="ARBA" id="ARBA00079120"/>
    </source>
</evidence>
<keyword evidence="7 28" id="KW-0728">SH3 domain</keyword>
<feature type="coiled-coil region" evidence="29">
    <location>
        <begin position="2169"/>
        <end position="2305"/>
    </location>
</feature>
<evidence type="ECO:0000256" key="24">
    <source>
        <dbReference type="ARBA" id="ARBA00069368"/>
    </source>
</evidence>
<evidence type="ECO:0000256" key="30">
    <source>
        <dbReference type="SAM" id="MobiDB-lite"/>
    </source>
</evidence>
<evidence type="ECO:0000256" key="1">
    <source>
        <dbReference type="ARBA" id="ARBA00004240"/>
    </source>
</evidence>
<dbReference type="GO" id="GO:0003723">
    <property type="term" value="F:RNA binding"/>
    <property type="evidence" value="ECO:0007669"/>
    <property type="project" value="UniProtKB-KW"/>
</dbReference>
<feature type="region of interest" description="Disordered" evidence="30">
    <location>
        <begin position="1521"/>
        <end position="1551"/>
    </location>
</feature>
<comment type="subcellular location">
    <subcellularLocation>
        <location evidence="3">Cell junction</location>
        <location evidence="3">Desmosome</location>
    </subcellularLocation>
    <subcellularLocation>
        <location evidence="22">Cornified envelope</location>
    </subcellularLocation>
    <subcellularLocation>
        <location evidence="2">Cytoplasm</location>
        <location evidence="2">Cytoskeleton</location>
    </subcellularLocation>
    <subcellularLocation>
        <location evidence="1">Endoplasmic reticulum</location>
    </subcellularLocation>
    <subcellularLocation>
        <location evidence="4">Nucleus</location>
        <location evidence="4">Nucleolus</location>
    </subcellularLocation>
</comment>
<protein>
    <recommendedName>
        <fullName evidence="24">Envoplakin</fullName>
    </recommendedName>
    <alternativeName>
        <fullName evidence="25">210 kDa cornified envelope precursor protein</fullName>
    </alternativeName>
    <alternativeName>
        <fullName evidence="27">Signal recognition particle 68 kDa protein</fullName>
    </alternativeName>
    <alternativeName>
        <fullName evidence="20">Signal recognition particle subunit SRP68</fullName>
    </alternativeName>
    <alternativeName>
        <fullName evidence="26">p210</fullName>
    </alternativeName>
</protein>
<dbReference type="InterPro" id="IPR038253">
    <property type="entry name" value="SRP68_N_sf"/>
</dbReference>
<dbReference type="PANTHER" id="PTHR23169:SF7">
    <property type="entry name" value="ENVOPLAKIN"/>
    <property type="match status" value="1"/>
</dbReference>
<dbReference type="FunFam" id="2.30.30.40:FF:000088">
    <property type="entry name" value="Periplakin"/>
    <property type="match status" value="1"/>
</dbReference>
<feature type="coiled-coil region" evidence="29">
    <location>
        <begin position="724"/>
        <end position="776"/>
    </location>
</feature>
<dbReference type="InterPro" id="IPR055419">
    <property type="entry name" value="Spectrin_PEPL/EVPL"/>
</dbReference>
<comment type="function">
    <text evidence="21">Component of the cornified envelope of keratinocytes. May link the cornified envelope to desmosomes and intermediate filaments.</text>
</comment>
<reference evidence="32 33" key="1">
    <citation type="submission" date="2024-06" db="EMBL/GenBank/DDBJ databases">
        <title>The draft genome of Grus japonensis, version 3.</title>
        <authorList>
            <person name="Nabeshima K."/>
            <person name="Suzuki S."/>
            <person name="Onuma M."/>
        </authorList>
    </citation>
    <scope>NUCLEOTIDE SEQUENCE [LARGE SCALE GENOMIC DNA]</scope>
    <source>
        <strain evidence="32 33">451A</strain>
    </source>
</reference>
<comment type="similarity">
    <text evidence="5">Belongs to the plakin or cytolinker family.</text>
</comment>
<dbReference type="InterPro" id="IPR034652">
    <property type="entry name" value="SRP68-RBD"/>
</dbReference>
<comment type="caution">
    <text evidence="32">The sequence shown here is derived from an EMBL/GenBank/DDBJ whole genome shotgun (WGS) entry which is preliminary data.</text>
</comment>
<dbReference type="GO" id="GO:0005829">
    <property type="term" value="C:cytosol"/>
    <property type="evidence" value="ECO:0007669"/>
    <property type="project" value="UniProtKB-ARBA"/>
</dbReference>
<evidence type="ECO:0000256" key="21">
    <source>
        <dbReference type="ARBA" id="ARBA00054106"/>
    </source>
</evidence>
<evidence type="ECO:0000256" key="14">
    <source>
        <dbReference type="ARBA" id="ARBA00023054"/>
    </source>
</evidence>
<evidence type="ECO:0000256" key="13">
    <source>
        <dbReference type="ARBA" id="ARBA00022949"/>
    </source>
</evidence>
<evidence type="ECO:0000256" key="26">
    <source>
        <dbReference type="ARBA" id="ARBA00081368"/>
    </source>
</evidence>
<feature type="domain" description="SH3" evidence="31">
    <location>
        <begin position="1036"/>
        <end position="1093"/>
    </location>
</feature>
<keyword evidence="19" id="KW-0687">Ribonucleoprotein</keyword>
<evidence type="ECO:0000256" key="11">
    <source>
        <dbReference type="ARBA" id="ARBA00022824"/>
    </source>
</evidence>
<dbReference type="FunFam" id="1.20.58.60:FF:000030">
    <property type="entry name" value="Short stop, isoform K"/>
    <property type="match status" value="1"/>
</dbReference>
<name>A0ABC9XMB2_GRUJA</name>
<dbReference type="InterPro" id="IPR001101">
    <property type="entry name" value="Plectin_repeat"/>
</dbReference>
<keyword evidence="17" id="KW-0539">Nucleus</keyword>
<evidence type="ECO:0000256" key="17">
    <source>
        <dbReference type="ARBA" id="ARBA00023242"/>
    </source>
</evidence>
<dbReference type="FunFam" id="1.20.58.60:FF:000178">
    <property type="entry name" value="Envoplakin a"/>
    <property type="match status" value="1"/>
</dbReference>
<dbReference type="Pfam" id="PF26346">
    <property type="entry name" value="Plectin_PPL"/>
    <property type="match status" value="3"/>
</dbReference>
<dbReference type="GO" id="GO:0005783">
    <property type="term" value="C:endoplasmic reticulum"/>
    <property type="evidence" value="ECO:0007669"/>
    <property type="project" value="UniProtKB-SubCell"/>
</dbReference>
<dbReference type="GO" id="GO:0001533">
    <property type="term" value="C:cornified envelope"/>
    <property type="evidence" value="ECO:0007669"/>
    <property type="project" value="UniProtKB-SubCell"/>
</dbReference>
<keyword evidence="13" id="KW-0965">Cell junction</keyword>
<keyword evidence="18" id="KW-0417">Keratinization</keyword>
<gene>
    <name evidence="32" type="ORF">GRJ2_002236600</name>
</gene>
<feature type="compositionally biased region" description="Polar residues" evidence="30">
    <location>
        <begin position="1525"/>
        <end position="1535"/>
    </location>
</feature>
<evidence type="ECO:0000256" key="27">
    <source>
        <dbReference type="ARBA" id="ARBA00083741"/>
    </source>
</evidence>
<evidence type="ECO:0000256" key="10">
    <source>
        <dbReference type="ARBA" id="ARBA00022737"/>
    </source>
</evidence>
<organism evidence="32 33">
    <name type="scientific">Grus japonensis</name>
    <name type="common">Japanese crane</name>
    <name type="synonym">Red-crowned crane</name>
    <dbReference type="NCBI Taxonomy" id="30415"/>
    <lineage>
        <taxon>Eukaryota</taxon>
        <taxon>Metazoa</taxon>
        <taxon>Chordata</taxon>
        <taxon>Craniata</taxon>
        <taxon>Vertebrata</taxon>
        <taxon>Euteleostomi</taxon>
        <taxon>Archelosauria</taxon>
        <taxon>Archosauria</taxon>
        <taxon>Dinosauria</taxon>
        <taxon>Saurischia</taxon>
        <taxon>Theropoda</taxon>
        <taxon>Coelurosauria</taxon>
        <taxon>Aves</taxon>
        <taxon>Neognathae</taxon>
        <taxon>Neoaves</taxon>
        <taxon>Gruiformes</taxon>
        <taxon>Gruidae</taxon>
        <taxon>Grus</taxon>
    </lineage>
</organism>
<feature type="coiled-coil region" evidence="29">
    <location>
        <begin position="1836"/>
        <end position="1990"/>
    </location>
</feature>
<evidence type="ECO:0000256" key="12">
    <source>
        <dbReference type="ARBA" id="ARBA00022884"/>
    </source>
</evidence>
<dbReference type="InterPro" id="IPR035915">
    <property type="entry name" value="Plakin_repeat_sf"/>
</dbReference>
<evidence type="ECO:0000256" key="3">
    <source>
        <dbReference type="ARBA" id="ARBA00004568"/>
    </source>
</evidence>
<keyword evidence="15" id="KW-0733">Signal recognition particle</keyword>
<keyword evidence="9" id="KW-0597">Phosphoprotein</keyword>
<dbReference type="GO" id="GO:0005730">
    <property type="term" value="C:nucleolus"/>
    <property type="evidence" value="ECO:0007669"/>
    <property type="project" value="UniProtKB-SubCell"/>
</dbReference>
<dbReference type="InterPro" id="IPR026258">
    <property type="entry name" value="SRP68"/>
</dbReference>
<dbReference type="EMBL" id="BAAFJT010000018">
    <property type="protein sequence ID" value="GAB0197712.1"/>
    <property type="molecule type" value="Genomic_DNA"/>
</dbReference>
<evidence type="ECO:0000256" key="5">
    <source>
        <dbReference type="ARBA" id="ARBA00009109"/>
    </source>
</evidence>